<evidence type="ECO:0000259" key="1">
    <source>
        <dbReference type="Pfam" id="PF19266"/>
    </source>
</evidence>
<organism evidence="2 3">
    <name type="scientific">Flammeovirga agarivorans</name>
    <dbReference type="NCBI Taxonomy" id="2726742"/>
    <lineage>
        <taxon>Bacteria</taxon>
        <taxon>Pseudomonadati</taxon>
        <taxon>Bacteroidota</taxon>
        <taxon>Cytophagia</taxon>
        <taxon>Cytophagales</taxon>
        <taxon>Flammeovirgaceae</taxon>
        <taxon>Flammeovirga</taxon>
    </lineage>
</organism>
<dbReference type="RefSeq" id="WP_168885572.1">
    <property type="nucleotide sequence ID" value="NZ_JABAIL010000016.1"/>
</dbReference>
<dbReference type="EMBL" id="JABAIL010000016">
    <property type="protein sequence ID" value="NLR94863.1"/>
    <property type="molecule type" value="Genomic_DNA"/>
</dbReference>
<evidence type="ECO:0000313" key="3">
    <source>
        <dbReference type="Proteomes" id="UP000585050"/>
    </source>
</evidence>
<dbReference type="InterPro" id="IPR045361">
    <property type="entry name" value="CIS_tube_prot_N"/>
</dbReference>
<gene>
    <name evidence="2" type="ORF">HGP29_26900</name>
</gene>
<proteinExistence type="predicted"/>
<dbReference type="Pfam" id="PF19266">
    <property type="entry name" value="CIS_tube"/>
    <property type="match status" value="1"/>
</dbReference>
<protein>
    <recommendedName>
        <fullName evidence="1">Contractile injection system tube protein N-terminal domain-containing protein</fullName>
    </recommendedName>
</protein>
<dbReference type="Proteomes" id="UP000585050">
    <property type="component" value="Unassembled WGS sequence"/>
</dbReference>
<dbReference type="AlphaFoldDB" id="A0A7X8XZA3"/>
<keyword evidence="3" id="KW-1185">Reference proteome</keyword>
<feature type="domain" description="Contractile injection system tube protein N-terminal" evidence="1">
    <location>
        <begin position="86"/>
        <end position="257"/>
    </location>
</feature>
<sequence>MADSLISKLSNISGGGSADHNLLWMERLFRTAPNPIASNQAGFSNNSPYFIEGEDGSRNTFTLRTNTLKLVPRGVIALAKDLNSYYVFQFNPEDLKDKKEVTYTDRESPLRNYLKYAWTNGGSRRITFTLFVDETERYLSIKPSGSSPKAYARSNVNSPVAESSVQRVQDDIDFFNSLIRPDIQEEGGRPTFAGIQGRDFYTFRKFSPPPRIVFSYGDSIHVEGVISDLDIDVLLRDENLYPVRAKISVTIRVDEAKEPDSLAKTSIAAISISRGSLGTSANDLYAGNDSIQNNNQA</sequence>
<reference evidence="2 3" key="1">
    <citation type="submission" date="2020-04" db="EMBL/GenBank/DDBJ databases">
        <title>Flammeovirga sp. SR4, a novel species isolated from seawater.</title>
        <authorList>
            <person name="Wang X."/>
        </authorList>
    </citation>
    <scope>NUCLEOTIDE SEQUENCE [LARGE SCALE GENOMIC DNA]</scope>
    <source>
        <strain evidence="2 3">SR4</strain>
    </source>
</reference>
<accession>A0A7X8XZA3</accession>
<comment type="caution">
    <text evidence="2">The sequence shown here is derived from an EMBL/GenBank/DDBJ whole genome shotgun (WGS) entry which is preliminary data.</text>
</comment>
<name>A0A7X8XZA3_9BACT</name>
<evidence type="ECO:0000313" key="2">
    <source>
        <dbReference type="EMBL" id="NLR94863.1"/>
    </source>
</evidence>